<dbReference type="PROSITE" id="PS00101">
    <property type="entry name" value="HEXAPEP_TRANSFERASES"/>
    <property type="match status" value="1"/>
</dbReference>
<dbReference type="InterPro" id="IPR051159">
    <property type="entry name" value="Hexapeptide_acetyltransf"/>
</dbReference>
<sequence>MSDTNPISNAAPFQKDIFERLLAGETIFPDDSQIGRLRDEAFALKALLNQMNNAVNPEEITQILSRIIDKEVQDVSVFTPLYINYGKHITIGKNVFINFDCTFLALGGIIIEDDVLIGPKVSLITENHPLDPEERKGLTGKPILIKKNAWIGANATILSGVTIGENAVVAAGAVVSKDVPDNTVVGGIPARFIKNIQL</sequence>
<evidence type="ECO:0000256" key="2">
    <source>
        <dbReference type="ARBA" id="ARBA00022679"/>
    </source>
</evidence>
<dbReference type="Gene3D" id="2.160.10.10">
    <property type="entry name" value="Hexapeptide repeat proteins"/>
    <property type="match status" value="1"/>
</dbReference>
<dbReference type="InterPro" id="IPR001451">
    <property type="entry name" value="Hexapep"/>
</dbReference>
<dbReference type="Proteomes" id="UP001212170">
    <property type="component" value="Unassembled WGS sequence"/>
</dbReference>
<dbReference type="SUPFAM" id="SSF51161">
    <property type="entry name" value="Trimeric LpxA-like enzymes"/>
    <property type="match status" value="1"/>
</dbReference>
<dbReference type="PANTHER" id="PTHR23416">
    <property type="entry name" value="SIALIC ACID SYNTHASE-RELATED"/>
    <property type="match status" value="1"/>
</dbReference>
<evidence type="ECO:0000313" key="5">
    <source>
        <dbReference type="EMBL" id="MDA6070761.1"/>
    </source>
</evidence>
<dbReference type="InterPro" id="IPR011004">
    <property type="entry name" value="Trimer_LpxA-like_sf"/>
</dbReference>
<dbReference type="InterPro" id="IPR018357">
    <property type="entry name" value="Hexapep_transf_CS"/>
</dbReference>
<comment type="similarity">
    <text evidence="1">Belongs to the transferase hexapeptide repeat family.</text>
</comment>
<evidence type="ECO:0000313" key="6">
    <source>
        <dbReference type="Proteomes" id="UP001212170"/>
    </source>
</evidence>
<dbReference type="PANTHER" id="PTHR23416:SF23">
    <property type="entry name" value="ACETYLTRANSFERASE C18B11.09C-RELATED"/>
    <property type="match status" value="1"/>
</dbReference>
<reference evidence="5 6" key="1">
    <citation type="journal article" date="2023" name="Chemosphere">
        <title>Whole genome analysis of Flavobacterium aziz-sancarii sp. nov., isolated from Ardley Island (Antarctica), revealed a rich resistome and bioremediation potential.</title>
        <authorList>
            <person name="Otur C."/>
            <person name="Okay S."/>
            <person name="Kurt-Kizildogan A."/>
        </authorList>
    </citation>
    <scope>NUCLEOTIDE SEQUENCE [LARGE SCALE GENOMIC DNA]</scope>
    <source>
        <strain evidence="5 6">AC</strain>
    </source>
</reference>
<keyword evidence="3" id="KW-0677">Repeat</keyword>
<proteinExistence type="inferred from homology"/>
<name>A0ABT4WDX5_9FLAO</name>
<keyword evidence="4" id="KW-0012">Acyltransferase</keyword>
<keyword evidence="2" id="KW-0808">Transferase</keyword>
<evidence type="ECO:0000256" key="3">
    <source>
        <dbReference type="ARBA" id="ARBA00022737"/>
    </source>
</evidence>
<accession>A0ABT4WDX5</accession>
<protein>
    <submittedName>
        <fullName evidence="5">Sugar O-acetyltransferase</fullName>
    </submittedName>
</protein>
<gene>
    <name evidence="5" type="ORF">NJT12_14160</name>
</gene>
<organism evidence="5 6">
    <name type="scientific">Flavobacterium azizsancarii</name>
    <dbReference type="NCBI Taxonomy" id="2961580"/>
    <lineage>
        <taxon>Bacteria</taxon>
        <taxon>Pseudomonadati</taxon>
        <taxon>Bacteroidota</taxon>
        <taxon>Flavobacteriia</taxon>
        <taxon>Flavobacteriales</taxon>
        <taxon>Flavobacteriaceae</taxon>
        <taxon>Flavobacterium</taxon>
    </lineage>
</organism>
<dbReference type="Pfam" id="PF00132">
    <property type="entry name" value="Hexapep"/>
    <property type="match status" value="1"/>
</dbReference>
<comment type="caution">
    <text evidence="5">The sequence shown here is derived from an EMBL/GenBank/DDBJ whole genome shotgun (WGS) entry which is preliminary data.</text>
</comment>
<dbReference type="RefSeq" id="WP_271336576.1">
    <property type="nucleotide sequence ID" value="NZ_JAMZNK010000023.1"/>
</dbReference>
<dbReference type="EMBL" id="JAMZNK010000023">
    <property type="protein sequence ID" value="MDA6070761.1"/>
    <property type="molecule type" value="Genomic_DNA"/>
</dbReference>
<evidence type="ECO:0000256" key="1">
    <source>
        <dbReference type="ARBA" id="ARBA00007274"/>
    </source>
</evidence>
<keyword evidence="6" id="KW-1185">Reference proteome</keyword>
<evidence type="ECO:0000256" key="4">
    <source>
        <dbReference type="ARBA" id="ARBA00023315"/>
    </source>
</evidence>